<dbReference type="InterPro" id="IPR036477">
    <property type="entry name" value="Formyl_transf_N_sf"/>
</dbReference>
<keyword evidence="5 8" id="KW-0808">Transferase</keyword>
<organism evidence="11 12">
    <name type="scientific">Scopulibacillus cellulosilyticus</name>
    <dbReference type="NCBI Taxonomy" id="2665665"/>
    <lineage>
        <taxon>Bacteria</taxon>
        <taxon>Bacillati</taxon>
        <taxon>Bacillota</taxon>
        <taxon>Bacilli</taxon>
        <taxon>Bacillales</taxon>
        <taxon>Sporolactobacillaceae</taxon>
        <taxon>Scopulibacillus</taxon>
    </lineage>
</organism>
<dbReference type="SUPFAM" id="SSF53328">
    <property type="entry name" value="Formyltransferase"/>
    <property type="match status" value="1"/>
</dbReference>
<reference evidence="12" key="1">
    <citation type="journal article" date="2019" name="Int. J. Syst. Evol. Microbiol.">
        <title>The Global Catalogue of Microorganisms (GCM) 10K type strain sequencing project: providing services to taxonomists for standard genome sequencing and annotation.</title>
        <authorList>
            <consortium name="The Broad Institute Genomics Platform"/>
            <consortium name="The Broad Institute Genome Sequencing Center for Infectious Disease"/>
            <person name="Wu L."/>
            <person name="Ma J."/>
        </authorList>
    </citation>
    <scope>NUCLEOTIDE SEQUENCE [LARGE SCALE GENOMIC DNA]</scope>
    <source>
        <strain evidence="12">CGMCC 1.16305</strain>
    </source>
</reference>
<dbReference type="Pfam" id="PF00551">
    <property type="entry name" value="Formyl_trans_N"/>
    <property type="match status" value="1"/>
</dbReference>
<dbReference type="InterPro" id="IPR044135">
    <property type="entry name" value="Met-tRNA-FMT_C"/>
</dbReference>
<evidence type="ECO:0000259" key="9">
    <source>
        <dbReference type="Pfam" id="PF00551"/>
    </source>
</evidence>
<evidence type="ECO:0000256" key="8">
    <source>
        <dbReference type="HAMAP-Rule" id="MF_00182"/>
    </source>
</evidence>
<evidence type="ECO:0000256" key="5">
    <source>
        <dbReference type="ARBA" id="ARBA00022679"/>
    </source>
</evidence>
<evidence type="ECO:0000313" key="12">
    <source>
        <dbReference type="Proteomes" id="UP001596505"/>
    </source>
</evidence>
<dbReference type="PANTHER" id="PTHR11138">
    <property type="entry name" value="METHIONYL-TRNA FORMYLTRANSFERASE"/>
    <property type="match status" value="1"/>
</dbReference>
<feature type="binding site" evidence="8">
    <location>
        <begin position="109"/>
        <end position="112"/>
    </location>
    <ligand>
        <name>(6S)-5,6,7,8-tetrahydrofolate</name>
        <dbReference type="ChEBI" id="CHEBI:57453"/>
    </ligand>
</feature>
<evidence type="ECO:0000256" key="6">
    <source>
        <dbReference type="ARBA" id="ARBA00022917"/>
    </source>
</evidence>
<dbReference type="EMBL" id="JBHTCO010000004">
    <property type="protein sequence ID" value="MFC7392502.1"/>
    <property type="molecule type" value="Genomic_DNA"/>
</dbReference>
<keyword evidence="12" id="KW-1185">Reference proteome</keyword>
<evidence type="ECO:0000256" key="4">
    <source>
        <dbReference type="ARBA" id="ARBA00016014"/>
    </source>
</evidence>
<comment type="function">
    <text evidence="1 8">Attaches a formyl group to the free amino group of methionyl-tRNA(fMet). The formyl group appears to play a dual role in the initiator identity of N-formylmethionyl-tRNA by promoting its recognition by IF2 and preventing the misappropriation of this tRNA by the elongation apparatus.</text>
</comment>
<sequence>MNVVFMGTPDFSVPVLQQLIDDGYLVKAVVTQPDRPKGRKKQLTAPPVKQLALKHKIPVLQPEKVREPEAIRAILSYEPDLIVTAAYGQILPESLLNEPSFGCINVHASLLPEYRGGAPIHKAIIDGKEKTGVTIMYMVKALDAGDMLSQVEVPIGEDDNVGTMHDKLSAAGAKLLSQTIPDLIAGKITPVPQNEDEATLARTISRKDEKIDWHMPGEAIHNLIRGLNPFPGAYSTLEGKVLKIWRSKKVHYQQKAEAGEIIQVDKDGFVVATGNTTAIKILECQPAGKKRMSCEQFLRGVTLPQGIRLGD</sequence>
<accession>A0ABW2PT11</accession>
<dbReference type="Proteomes" id="UP001596505">
    <property type="component" value="Unassembled WGS sequence"/>
</dbReference>
<dbReference type="InterPro" id="IPR005793">
    <property type="entry name" value="Formyl_trans_C"/>
</dbReference>
<gene>
    <name evidence="8 11" type="primary">fmt</name>
    <name evidence="11" type="ORF">ACFQRG_05845</name>
</gene>
<protein>
    <recommendedName>
        <fullName evidence="4 8">Methionyl-tRNA formyltransferase</fullName>
        <ecNumber evidence="3 8">2.1.2.9</ecNumber>
    </recommendedName>
</protein>
<comment type="similarity">
    <text evidence="2 8">Belongs to the Fmt family.</text>
</comment>
<dbReference type="InterPro" id="IPR005794">
    <property type="entry name" value="Fmt"/>
</dbReference>
<dbReference type="GO" id="GO:0004479">
    <property type="term" value="F:methionyl-tRNA formyltransferase activity"/>
    <property type="evidence" value="ECO:0007669"/>
    <property type="project" value="UniProtKB-EC"/>
</dbReference>
<comment type="caution">
    <text evidence="11">The sequence shown here is derived from an EMBL/GenBank/DDBJ whole genome shotgun (WGS) entry which is preliminary data.</text>
</comment>
<dbReference type="Gene3D" id="3.10.25.10">
    <property type="entry name" value="Formyl transferase, C-terminal domain"/>
    <property type="match status" value="1"/>
</dbReference>
<dbReference type="Pfam" id="PF02911">
    <property type="entry name" value="Formyl_trans_C"/>
    <property type="match status" value="1"/>
</dbReference>
<evidence type="ECO:0000256" key="3">
    <source>
        <dbReference type="ARBA" id="ARBA00012261"/>
    </source>
</evidence>
<proteinExistence type="inferred from homology"/>
<dbReference type="PROSITE" id="PS00373">
    <property type="entry name" value="GART"/>
    <property type="match status" value="1"/>
</dbReference>
<dbReference type="Gene3D" id="3.40.50.170">
    <property type="entry name" value="Formyl transferase, N-terminal domain"/>
    <property type="match status" value="1"/>
</dbReference>
<dbReference type="InterPro" id="IPR037022">
    <property type="entry name" value="Formyl_trans_C_sf"/>
</dbReference>
<dbReference type="CDD" id="cd08646">
    <property type="entry name" value="FMT_core_Met-tRNA-FMT_N"/>
    <property type="match status" value="1"/>
</dbReference>
<evidence type="ECO:0000256" key="2">
    <source>
        <dbReference type="ARBA" id="ARBA00010699"/>
    </source>
</evidence>
<dbReference type="PANTHER" id="PTHR11138:SF5">
    <property type="entry name" value="METHIONYL-TRNA FORMYLTRANSFERASE, MITOCHONDRIAL"/>
    <property type="match status" value="1"/>
</dbReference>
<dbReference type="InterPro" id="IPR002376">
    <property type="entry name" value="Formyl_transf_N"/>
</dbReference>
<dbReference type="RefSeq" id="WP_380964672.1">
    <property type="nucleotide sequence ID" value="NZ_JBHTCO010000004.1"/>
</dbReference>
<evidence type="ECO:0000259" key="10">
    <source>
        <dbReference type="Pfam" id="PF02911"/>
    </source>
</evidence>
<feature type="domain" description="Formyl transferase C-terminal" evidence="10">
    <location>
        <begin position="204"/>
        <end position="300"/>
    </location>
</feature>
<feature type="domain" description="Formyl transferase N-terminal" evidence="9">
    <location>
        <begin position="1"/>
        <end position="180"/>
    </location>
</feature>
<keyword evidence="6 8" id="KW-0648">Protein biosynthesis</keyword>
<dbReference type="CDD" id="cd08704">
    <property type="entry name" value="Met_tRNA_FMT_C"/>
    <property type="match status" value="1"/>
</dbReference>
<evidence type="ECO:0000256" key="1">
    <source>
        <dbReference type="ARBA" id="ARBA00002606"/>
    </source>
</evidence>
<evidence type="ECO:0000256" key="7">
    <source>
        <dbReference type="ARBA" id="ARBA00048558"/>
    </source>
</evidence>
<dbReference type="InterPro" id="IPR001555">
    <property type="entry name" value="GART_AS"/>
</dbReference>
<comment type="catalytic activity">
    <reaction evidence="7 8">
        <text>L-methionyl-tRNA(fMet) + (6R)-10-formyltetrahydrofolate = N-formyl-L-methionyl-tRNA(fMet) + (6S)-5,6,7,8-tetrahydrofolate + H(+)</text>
        <dbReference type="Rhea" id="RHEA:24380"/>
        <dbReference type="Rhea" id="RHEA-COMP:9952"/>
        <dbReference type="Rhea" id="RHEA-COMP:9953"/>
        <dbReference type="ChEBI" id="CHEBI:15378"/>
        <dbReference type="ChEBI" id="CHEBI:57453"/>
        <dbReference type="ChEBI" id="CHEBI:78530"/>
        <dbReference type="ChEBI" id="CHEBI:78844"/>
        <dbReference type="ChEBI" id="CHEBI:195366"/>
        <dbReference type="EC" id="2.1.2.9"/>
    </reaction>
</comment>
<dbReference type="InterPro" id="IPR011034">
    <property type="entry name" value="Formyl_transferase-like_C_sf"/>
</dbReference>
<dbReference type="HAMAP" id="MF_00182">
    <property type="entry name" value="Formyl_trans"/>
    <property type="match status" value="1"/>
</dbReference>
<dbReference type="InterPro" id="IPR041711">
    <property type="entry name" value="Met-tRNA-FMT_N"/>
</dbReference>
<evidence type="ECO:0000313" key="11">
    <source>
        <dbReference type="EMBL" id="MFC7392502.1"/>
    </source>
</evidence>
<dbReference type="EC" id="2.1.2.9" evidence="3 8"/>
<name>A0ABW2PT11_9BACL</name>
<dbReference type="SUPFAM" id="SSF50486">
    <property type="entry name" value="FMT C-terminal domain-like"/>
    <property type="match status" value="1"/>
</dbReference>
<dbReference type="NCBIfam" id="TIGR00460">
    <property type="entry name" value="fmt"/>
    <property type="match status" value="1"/>
</dbReference>